<dbReference type="EMBL" id="BPWL01000006">
    <property type="protein sequence ID" value="GJJ11078.1"/>
    <property type="molecule type" value="Genomic_DNA"/>
</dbReference>
<organism evidence="2 3">
    <name type="scientific">Clathrus columnatus</name>
    <dbReference type="NCBI Taxonomy" id="1419009"/>
    <lineage>
        <taxon>Eukaryota</taxon>
        <taxon>Fungi</taxon>
        <taxon>Dikarya</taxon>
        <taxon>Basidiomycota</taxon>
        <taxon>Agaricomycotina</taxon>
        <taxon>Agaricomycetes</taxon>
        <taxon>Phallomycetidae</taxon>
        <taxon>Phallales</taxon>
        <taxon>Clathraceae</taxon>
        <taxon>Clathrus</taxon>
    </lineage>
</organism>
<dbReference type="GO" id="GO:0004672">
    <property type="term" value="F:protein kinase activity"/>
    <property type="evidence" value="ECO:0007669"/>
    <property type="project" value="InterPro"/>
</dbReference>
<accession>A0AAV5AD70</accession>
<dbReference type="InterPro" id="IPR011009">
    <property type="entry name" value="Kinase-like_dom_sf"/>
</dbReference>
<dbReference type="Proteomes" id="UP001050691">
    <property type="component" value="Unassembled WGS sequence"/>
</dbReference>
<evidence type="ECO:0000313" key="3">
    <source>
        <dbReference type="Proteomes" id="UP001050691"/>
    </source>
</evidence>
<dbReference type="AlphaFoldDB" id="A0AAV5AD70"/>
<evidence type="ECO:0000259" key="1">
    <source>
        <dbReference type="PROSITE" id="PS50011"/>
    </source>
</evidence>
<reference evidence="2" key="1">
    <citation type="submission" date="2021-10" db="EMBL/GenBank/DDBJ databases">
        <title>De novo Genome Assembly of Clathrus columnatus (Basidiomycota, Fungi) Using Illumina and Nanopore Sequence Data.</title>
        <authorList>
            <person name="Ogiso-Tanaka E."/>
            <person name="Itagaki H."/>
            <person name="Hosoya T."/>
            <person name="Hosaka K."/>
        </authorList>
    </citation>
    <scope>NUCLEOTIDE SEQUENCE</scope>
    <source>
        <strain evidence="2">MO-923</strain>
    </source>
</reference>
<feature type="domain" description="Protein kinase" evidence="1">
    <location>
        <begin position="337"/>
        <end position="578"/>
    </location>
</feature>
<dbReference type="InterPro" id="IPR000719">
    <property type="entry name" value="Prot_kinase_dom"/>
</dbReference>
<gene>
    <name evidence="2" type="ORF">Clacol_005309</name>
</gene>
<dbReference type="Gene3D" id="1.10.510.10">
    <property type="entry name" value="Transferase(Phosphotransferase) domain 1"/>
    <property type="match status" value="1"/>
</dbReference>
<protein>
    <recommendedName>
        <fullName evidence="1">Protein kinase domain-containing protein</fullName>
    </recommendedName>
</protein>
<comment type="caution">
    <text evidence="2">The sequence shown here is derived from an EMBL/GenBank/DDBJ whole genome shotgun (WGS) entry which is preliminary data.</text>
</comment>
<evidence type="ECO:0000313" key="2">
    <source>
        <dbReference type="EMBL" id="GJJ11078.1"/>
    </source>
</evidence>
<dbReference type="GO" id="GO:0005524">
    <property type="term" value="F:ATP binding"/>
    <property type="evidence" value="ECO:0007669"/>
    <property type="project" value="InterPro"/>
</dbReference>
<name>A0AAV5AD70_9AGAM</name>
<proteinExistence type="predicted"/>
<dbReference type="SUPFAM" id="SSF56112">
    <property type="entry name" value="Protein kinase-like (PK-like)"/>
    <property type="match status" value="1"/>
</dbReference>
<dbReference type="PROSITE" id="PS50011">
    <property type="entry name" value="PROTEIN_KINASE_DOM"/>
    <property type="match status" value="1"/>
</dbReference>
<sequence length="578" mass="66229">MSTRTTRSSAQHFSVRHQISDETISINWCFLSSECPQFKPDYINIPKQLYERPSKGCQEIFCKALREDYEFIAKPKSIEFWRPVNPLSDEATEEEWGQFLNVSNKRSRIPWTRPFQITLDNLENKDIIHLIVTAKALGEHNEELDVVPPLPKFDSTLLKEARRRLYSNKMSVSPSDGAKPSTFAKMQLDEKYYYYCGRPYSREYAVPLTLLHPVFAQFVDDCKTIEFTSKDMDFAFDLKMEMSAFFDGESSRREKFYKMMKEIYAIEFKPDSPISPARYEMGGYISHNGRPILIAEVKNEMAGLTSEPILQALLYYMEVVKALSEDVSSCHPCFTLILVGPFIGFGGSTTTHLKAIDSLRGTYNQLPVAVSEPVSRIFPYQRTYSIPGSDNSIEFSYEADRKHGPLIFDGQTTTGVPICIKFVRKYGQDAHELCAKNKFAPRLYGVEKLPGGWMMIIMERMDETWTCLLDLKKQRNKENKALDDNEKTTIEKEVSLCLELLHGATMVHGDIRDTNILVKKDDLSQVRVIDFDWADKEGVARYPKFVNVDPDIGRPKEVEAFGVIKADHDNHMVPGICN</sequence>
<keyword evidence="3" id="KW-1185">Reference proteome</keyword>
<dbReference type="Pfam" id="PF00069">
    <property type="entry name" value="Pkinase"/>
    <property type="match status" value="1"/>
</dbReference>